<reference evidence="1 2" key="1">
    <citation type="submission" date="2023-03" db="EMBL/GenBank/DDBJ databases">
        <title>Draft genome sequence of Streptomyces sp. K1PA1 isolated from peat swamp forest in Thailand.</title>
        <authorList>
            <person name="Klaysubun C."/>
            <person name="Duangmal K."/>
        </authorList>
    </citation>
    <scope>NUCLEOTIDE SEQUENCE [LARGE SCALE GENOMIC DNA]</scope>
    <source>
        <strain evidence="1 2">K1PA1</strain>
    </source>
</reference>
<evidence type="ECO:0000313" key="2">
    <source>
        <dbReference type="Proteomes" id="UP001221150"/>
    </source>
</evidence>
<gene>
    <name evidence="1" type="ORF">P3H78_32570</name>
</gene>
<sequence length="179" mass="19115">MSDLLTGFLMEAADQAADASSTDTDHLPTDRPVTVVGQWHRTFEVTPGHLDETAREAFTHGQCHAFARALSAATGWPTIGLLTDDCDGQDRMCLDGGGTHCPCRIGHIVCLGPDGTHVDIKGAHPPLRVPDCTDAASLPMTAELWHAIDNATVWREADMPVARSMVAPLLASLTPRPCP</sequence>
<dbReference type="Proteomes" id="UP001221150">
    <property type="component" value="Unassembled WGS sequence"/>
</dbReference>
<keyword evidence="2" id="KW-1185">Reference proteome</keyword>
<protein>
    <submittedName>
        <fullName evidence="1">Uncharacterized protein</fullName>
    </submittedName>
</protein>
<dbReference type="RefSeq" id="WP_276112792.1">
    <property type="nucleotide sequence ID" value="NZ_JARJBB010000055.1"/>
</dbReference>
<name>A0ABT6AFI5_9ACTN</name>
<organism evidence="1 2">
    <name type="scientific">Streptomyces tropicalis</name>
    <dbReference type="NCBI Taxonomy" id="3034234"/>
    <lineage>
        <taxon>Bacteria</taxon>
        <taxon>Bacillati</taxon>
        <taxon>Actinomycetota</taxon>
        <taxon>Actinomycetes</taxon>
        <taxon>Kitasatosporales</taxon>
        <taxon>Streptomycetaceae</taxon>
        <taxon>Streptomyces</taxon>
    </lineage>
</organism>
<proteinExistence type="predicted"/>
<evidence type="ECO:0000313" key="1">
    <source>
        <dbReference type="EMBL" id="MDF3303258.1"/>
    </source>
</evidence>
<accession>A0ABT6AFI5</accession>
<comment type="caution">
    <text evidence="1">The sequence shown here is derived from an EMBL/GenBank/DDBJ whole genome shotgun (WGS) entry which is preliminary data.</text>
</comment>
<dbReference type="EMBL" id="JARJBB010000055">
    <property type="protein sequence ID" value="MDF3303258.1"/>
    <property type="molecule type" value="Genomic_DNA"/>
</dbReference>